<accession>A0A183BGQ1</accession>
<dbReference type="GO" id="GO:0071169">
    <property type="term" value="P:establishment of protein localization to chromatin"/>
    <property type="evidence" value="ECO:0007669"/>
    <property type="project" value="TreeGrafter"/>
</dbReference>
<evidence type="ECO:0000313" key="4">
    <source>
        <dbReference type="WBParaSite" id="ECPE_0001843601-mRNA-1"/>
    </source>
</evidence>
<dbReference type="InterPro" id="IPR056160">
    <property type="entry name" value="WD_LRWD1"/>
</dbReference>
<dbReference type="EMBL" id="UZAN01078016">
    <property type="protein sequence ID" value="VDP96246.1"/>
    <property type="molecule type" value="Genomic_DNA"/>
</dbReference>
<gene>
    <name evidence="2" type="ORF">ECPE_LOCUS18386</name>
</gene>
<reference evidence="2 3" key="2">
    <citation type="submission" date="2018-11" db="EMBL/GenBank/DDBJ databases">
        <authorList>
            <consortium name="Pathogen Informatics"/>
        </authorList>
    </citation>
    <scope>NUCLEOTIDE SEQUENCE [LARGE SCALE GENOMIC DNA]</scope>
    <source>
        <strain evidence="2 3">Egypt</strain>
    </source>
</reference>
<dbReference type="GO" id="GO:0003682">
    <property type="term" value="F:chromatin binding"/>
    <property type="evidence" value="ECO:0007669"/>
    <property type="project" value="TreeGrafter"/>
</dbReference>
<name>A0A183BGQ1_9TREM</name>
<dbReference type="PANTHER" id="PTHR24370:SF10">
    <property type="entry name" value="LEUCINE-RICH REPEAT AND WD REPEAT-CONTAINING PROTEIN 1"/>
    <property type="match status" value="1"/>
</dbReference>
<dbReference type="GO" id="GO:0005664">
    <property type="term" value="C:nuclear origin of replication recognition complex"/>
    <property type="evidence" value="ECO:0007669"/>
    <property type="project" value="TreeGrafter"/>
</dbReference>
<keyword evidence="3" id="KW-1185">Reference proteome</keyword>
<evidence type="ECO:0000313" key="2">
    <source>
        <dbReference type="EMBL" id="VDP96246.1"/>
    </source>
</evidence>
<organism evidence="4">
    <name type="scientific">Echinostoma caproni</name>
    <dbReference type="NCBI Taxonomy" id="27848"/>
    <lineage>
        <taxon>Eukaryota</taxon>
        <taxon>Metazoa</taxon>
        <taxon>Spiralia</taxon>
        <taxon>Lophotrochozoa</taxon>
        <taxon>Platyhelminthes</taxon>
        <taxon>Trematoda</taxon>
        <taxon>Digenea</taxon>
        <taxon>Plagiorchiida</taxon>
        <taxon>Echinostomata</taxon>
        <taxon>Echinostomatoidea</taxon>
        <taxon>Echinostomatidae</taxon>
        <taxon>Echinostoma</taxon>
    </lineage>
</organism>
<evidence type="ECO:0000313" key="3">
    <source>
        <dbReference type="Proteomes" id="UP000272942"/>
    </source>
</evidence>
<dbReference type="PANTHER" id="PTHR24370">
    <property type="entry name" value="OPTICIN"/>
    <property type="match status" value="1"/>
</dbReference>
<dbReference type="InterPro" id="IPR052489">
    <property type="entry name" value="LRWD1"/>
</dbReference>
<dbReference type="Pfam" id="PF23215">
    <property type="entry name" value="WD_LRWD1"/>
    <property type="match status" value="1"/>
</dbReference>
<evidence type="ECO:0000259" key="1">
    <source>
        <dbReference type="Pfam" id="PF23215"/>
    </source>
</evidence>
<dbReference type="InterPro" id="IPR036322">
    <property type="entry name" value="WD40_repeat_dom_sf"/>
</dbReference>
<dbReference type="WBParaSite" id="ECPE_0001843601-mRNA-1">
    <property type="protein sequence ID" value="ECPE_0001843601-mRNA-1"/>
    <property type="gene ID" value="ECPE_0001843601"/>
</dbReference>
<dbReference type="SUPFAM" id="SSF50978">
    <property type="entry name" value="WD40 repeat-like"/>
    <property type="match status" value="1"/>
</dbReference>
<sequence length="127" mass="14567">MAAEASVIVWDIGVPSVPDYKTRYQLLMRLRCPRLDVNPVLNLVFLPHYAYLIAGCEDGLFAWKVTDFRLEKREREPDMELKLDVDHEVCIDALAQLSDNALVIKVVESGEIMVFDFASVLERRKGR</sequence>
<proteinExistence type="predicted"/>
<dbReference type="AlphaFoldDB" id="A0A183BGQ1"/>
<dbReference type="GO" id="GO:0006325">
    <property type="term" value="P:chromatin organization"/>
    <property type="evidence" value="ECO:0007669"/>
    <property type="project" value="TreeGrafter"/>
</dbReference>
<dbReference type="Proteomes" id="UP000272942">
    <property type="component" value="Unassembled WGS sequence"/>
</dbReference>
<protein>
    <submittedName>
        <fullName evidence="4">WD_REPEATS_REGION domain-containing protein</fullName>
    </submittedName>
</protein>
<dbReference type="OrthoDB" id="7318948at2759"/>
<reference evidence="4" key="1">
    <citation type="submission" date="2016-06" db="UniProtKB">
        <authorList>
            <consortium name="WormBaseParasite"/>
        </authorList>
    </citation>
    <scope>IDENTIFICATION</scope>
</reference>
<feature type="domain" description="Leucine-rich repeat and WD repeat-containing protein 1 WD" evidence="1">
    <location>
        <begin position="5"/>
        <end position="119"/>
    </location>
</feature>